<dbReference type="Pfam" id="PF00263">
    <property type="entry name" value="Secretin"/>
    <property type="match status" value="1"/>
</dbReference>
<feature type="signal peptide" evidence="2">
    <location>
        <begin position="1"/>
        <end position="30"/>
    </location>
</feature>
<accession>C9PRL8</accession>
<dbReference type="STRING" id="667128.HMPREF0621_1642"/>
<dbReference type="HOGENOM" id="CLU_017952_2_0_6"/>
<name>C9PRL8_9PAST</name>
<keyword evidence="2" id="KW-0732">Signal</keyword>
<feature type="chain" id="PRO_5003000695" evidence="2">
    <location>
        <begin position="31"/>
        <end position="465"/>
    </location>
</feature>
<organism evidence="5 6">
    <name type="scientific">Pasteurella dagmatis ATCC 43325</name>
    <dbReference type="NCBI Taxonomy" id="667128"/>
    <lineage>
        <taxon>Bacteria</taxon>
        <taxon>Pseudomonadati</taxon>
        <taxon>Pseudomonadota</taxon>
        <taxon>Gammaproteobacteria</taxon>
        <taxon>Pasteurellales</taxon>
        <taxon>Pasteurellaceae</taxon>
        <taxon>Pasteurella</taxon>
    </lineage>
</organism>
<dbReference type="PRINTS" id="PR00811">
    <property type="entry name" value="BCTERIALGSPD"/>
</dbReference>
<dbReference type="Proteomes" id="UP000005519">
    <property type="component" value="Unassembled WGS sequence"/>
</dbReference>
<comment type="similarity">
    <text evidence="1">Belongs to the bacterial secretin family.</text>
</comment>
<evidence type="ECO:0000259" key="4">
    <source>
        <dbReference type="Pfam" id="PF13629"/>
    </source>
</evidence>
<dbReference type="GO" id="GO:0015627">
    <property type="term" value="C:type II protein secretion system complex"/>
    <property type="evidence" value="ECO:0007669"/>
    <property type="project" value="TreeGrafter"/>
</dbReference>
<reference evidence="5 6" key="1">
    <citation type="submission" date="2009-10" db="EMBL/GenBank/DDBJ databases">
        <authorList>
            <person name="Muzny D."/>
            <person name="Qin X."/>
            <person name="Deng J."/>
            <person name="Jiang H."/>
            <person name="Liu Y."/>
            <person name="Qu J."/>
            <person name="Song X.-Z."/>
            <person name="Zhang L."/>
            <person name="Thornton R."/>
            <person name="Coyle M."/>
            <person name="Francisco L."/>
            <person name="Jackson L."/>
            <person name="Javaid M."/>
            <person name="Korchina V."/>
            <person name="Kovar C."/>
            <person name="Mata R."/>
            <person name="Mathew T."/>
            <person name="Ngo R."/>
            <person name="Nguyen L."/>
            <person name="Nguyen N."/>
            <person name="Okwuonu G."/>
            <person name="Ongeri F."/>
            <person name="Pham C."/>
            <person name="Simmons D."/>
            <person name="Wilczek-Boney K."/>
            <person name="Hale W."/>
            <person name="Jakkamsetti A."/>
            <person name="Pham P."/>
            <person name="Ruth R."/>
            <person name="San Lucas F."/>
            <person name="Warren J."/>
            <person name="Zhang J."/>
            <person name="Zhao Z."/>
            <person name="Zhou C."/>
            <person name="Zhu D."/>
            <person name="Lee S."/>
            <person name="Bess C."/>
            <person name="Blankenburg K."/>
            <person name="Forbes L."/>
            <person name="Fu Q."/>
            <person name="Gubbala S."/>
            <person name="Hirani K."/>
            <person name="Jayaseelan J.C."/>
            <person name="Lara F."/>
            <person name="Munidasa M."/>
            <person name="Palculict T."/>
            <person name="Patil S."/>
            <person name="Pu L.-L."/>
            <person name="Saada N."/>
            <person name="Tang L."/>
            <person name="Weissenberger G."/>
            <person name="Zhu Y."/>
            <person name="Hemphill L."/>
            <person name="Shang Y."/>
            <person name="Youmans B."/>
            <person name="Ayvaz T."/>
            <person name="Ross M."/>
            <person name="Santibanez J."/>
            <person name="Aqrawi P."/>
            <person name="Gross S."/>
            <person name="Joshi V."/>
            <person name="Fowler G."/>
            <person name="Nazareth L."/>
            <person name="Reid J."/>
            <person name="Worley K."/>
            <person name="Petrosino J."/>
            <person name="Highlander S."/>
            <person name="Gibbs R."/>
        </authorList>
    </citation>
    <scope>NUCLEOTIDE SEQUENCE [LARGE SCALE GENOMIC DNA]</scope>
    <source>
        <strain evidence="5 6">ATCC 43325</strain>
    </source>
</reference>
<dbReference type="InterPro" id="IPR050810">
    <property type="entry name" value="Bact_Secretion_Sys_Channel"/>
</dbReference>
<sequence>MFIQYKKARAKKVTCLLGAILVLSPGVMFAKTFNLEQGGTQLIQTKEKIDTIFVSSPAIADYEILDDNSFIIYAKEQGRAEISAFDANGKTLTNDVVNVDSLFTGISDTNQQIKARFPNTNLSVKKVGKAYVIEGKARSQEESDEVHRIVGEALGNGKKVTETKFKAGESEESLPFLDKYQFDGVVNNVNVDETTQINVKLTVVEVNKKLSEAVGINWSRLSGGVPDLLGGVSRVTGFDGIQGLLKIDASGVSAFINALDNQNNGRILAEPNISMLSGETADILVGGEIPFAQRDKEGAPTIIYKDFGIRLAVAAKLQKNNRIRLALDQRVSTIAGNYSFESVGEIPFFNTRRSKSVFEVADGESFIIGGLFNSSDLEGINKVPVLGDIPILGAFFRNAKTDREDRELVIVATVNTVKPVQEDEIVYPTFERTGTMERFYNLTPFKNIYHKTLTSNFLKRGGFIQ</sequence>
<dbReference type="AlphaFoldDB" id="C9PRL8"/>
<dbReference type="InterPro" id="IPR004846">
    <property type="entry name" value="T2SS/T3SS_dom"/>
</dbReference>
<feature type="domain" description="Pilus formation protein N-terminal" evidence="4">
    <location>
        <begin position="30"/>
        <end position="99"/>
    </location>
</feature>
<dbReference type="RefSeq" id="WP_005762565.1">
    <property type="nucleotide sequence ID" value="NZ_GG704810.1"/>
</dbReference>
<evidence type="ECO:0000259" key="3">
    <source>
        <dbReference type="Pfam" id="PF00263"/>
    </source>
</evidence>
<proteinExistence type="inferred from homology"/>
<dbReference type="Pfam" id="PF13629">
    <property type="entry name" value="T2SS-T3SS_pil_N"/>
    <property type="match status" value="1"/>
</dbReference>
<dbReference type="EMBL" id="ACZR01000018">
    <property type="protein sequence ID" value="EEX49595.1"/>
    <property type="molecule type" value="Genomic_DNA"/>
</dbReference>
<evidence type="ECO:0000313" key="6">
    <source>
        <dbReference type="Proteomes" id="UP000005519"/>
    </source>
</evidence>
<dbReference type="PANTHER" id="PTHR30332:SF17">
    <property type="entry name" value="TYPE IV PILIATION SYSTEM PROTEIN DR_0774-RELATED"/>
    <property type="match status" value="1"/>
</dbReference>
<comment type="caution">
    <text evidence="5">The sequence shown here is derived from an EMBL/GenBank/DDBJ whole genome shotgun (WGS) entry which is preliminary data.</text>
</comment>
<keyword evidence="6" id="KW-1185">Reference proteome</keyword>
<dbReference type="OrthoDB" id="9779724at2"/>
<protein>
    <submittedName>
        <fullName evidence="5">Bacterial type II and III secretion system protein</fullName>
    </submittedName>
</protein>
<dbReference type="InterPro" id="IPR032789">
    <property type="entry name" value="T2SS-T3SS_pil_N"/>
</dbReference>
<dbReference type="InterPro" id="IPR001775">
    <property type="entry name" value="GspD/PilQ"/>
</dbReference>
<gene>
    <name evidence="5" type="primary">rcpA</name>
    <name evidence="5" type="ORF">HMPREF0621_1642</name>
</gene>
<evidence type="ECO:0000256" key="1">
    <source>
        <dbReference type="RuleBase" id="RU004003"/>
    </source>
</evidence>
<dbReference type="PANTHER" id="PTHR30332">
    <property type="entry name" value="PROBABLE GENERAL SECRETION PATHWAY PROTEIN D"/>
    <property type="match status" value="1"/>
</dbReference>
<feature type="domain" description="Type II/III secretion system secretin-like" evidence="3">
    <location>
        <begin position="258"/>
        <end position="415"/>
    </location>
</feature>
<evidence type="ECO:0000313" key="5">
    <source>
        <dbReference type="EMBL" id="EEX49595.1"/>
    </source>
</evidence>
<evidence type="ECO:0000256" key="2">
    <source>
        <dbReference type="SAM" id="SignalP"/>
    </source>
</evidence>
<dbReference type="GO" id="GO:0009306">
    <property type="term" value="P:protein secretion"/>
    <property type="evidence" value="ECO:0007669"/>
    <property type="project" value="InterPro"/>
</dbReference>